<dbReference type="AlphaFoldDB" id="C3Z3V7"/>
<dbReference type="EMBL" id="GG666577">
    <property type="protein sequence ID" value="EEN52871.1"/>
    <property type="molecule type" value="Genomic_DNA"/>
</dbReference>
<keyword evidence="3" id="KW-0202">Cytokine</keyword>
<evidence type="ECO:0000256" key="3">
    <source>
        <dbReference type="ARBA" id="ARBA00022514"/>
    </source>
</evidence>
<evidence type="ECO:0000256" key="9">
    <source>
        <dbReference type="RuleBase" id="RU000354"/>
    </source>
</evidence>
<keyword evidence="8" id="KW-0325">Glycoprotein</keyword>
<evidence type="ECO:0000256" key="4">
    <source>
        <dbReference type="ARBA" id="ARBA00022525"/>
    </source>
</evidence>
<sequence length="115" mass="12790">MPPSALTEEQLEVCRRLHLYVDFREVGWQDWIIAPPGYHAYYCAGDCPFPLNEKLNGTNHAIIQTLVNTVAPAAVPRPCCAPTALSAISMLYFDESGNVVLRQYEDMVVEGCGCR</sequence>
<dbReference type="PANTHER" id="PTHR11848">
    <property type="entry name" value="TGF-BETA FAMILY"/>
    <property type="match status" value="1"/>
</dbReference>
<evidence type="ECO:0000256" key="6">
    <source>
        <dbReference type="ARBA" id="ARBA00023030"/>
    </source>
</evidence>
<evidence type="ECO:0000259" key="10">
    <source>
        <dbReference type="PROSITE" id="PS51362"/>
    </source>
</evidence>
<evidence type="ECO:0000256" key="5">
    <source>
        <dbReference type="ARBA" id="ARBA00022729"/>
    </source>
</evidence>
<keyword evidence="6 9" id="KW-0339">Growth factor</keyword>
<evidence type="ECO:0000256" key="2">
    <source>
        <dbReference type="ARBA" id="ARBA00006656"/>
    </source>
</evidence>
<proteinExistence type="inferred from homology"/>
<keyword evidence="4" id="KW-0964">Secreted</keyword>
<dbReference type="GO" id="GO:0008083">
    <property type="term" value="F:growth factor activity"/>
    <property type="evidence" value="ECO:0007669"/>
    <property type="project" value="UniProtKB-KW"/>
</dbReference>
<evidence type="ECO:0000256" key="1">
    <source>
        <dbReference type="ARBA" id="ARBA00004613"/>
    </source>
</evidence>
<comment type="similarity">
    <text evidence="2 9">Belongs to the TGF-beta family.</text>
</comment>
<evidence type="ECO:0000313" key="11">
    <source>
        <dbReference type="EMBL" id="EEN52871.1"/>
    </source>
</evidence>
<keyword evidence="7" id="KW-1015">Disulfide bond</keyword>
<keyword evidence="5" id="KW-0732">Signal</keyword>
<dbReference type="SUPFAM" id="SSF57501">
    <property type="entry name" value="Cystine-knot cytokines"/>
    <property type="match status" value="1"/>
</dbReference>
<dbReference type="Pfam" id="PF00019">
    <property type="entry name" value="TGF_beta"/>
    <property type="match status" value="1"/>
</dbReference>
<reference evidence="11" key="1">
    <citation type="journal article" date="2008" name="Nature">
        <title>The amphioxus genome and the evolution of the chordate karyotype.</title>
        <authorList>
            <consortium name="US DOE Joint Genome Institute (JGI-PGF)"/>
            <person name="Putnam N.H."/>
            <person name="Butts T."/>
            <person name="Ferrier D.E.K."/>
            <person name="Furlong R.F."/>
            <person name="Hellsten U."/>
            <person name="Kawashima T."/>
            <person name="Robinson-Rechavi M."/>
            <person name="Shoguchi E."/>
            <person name="Terry A."/>
            <person name="Yu J.-K."/>
            <person name="Benito-Gutierrez E.L."/>
            <person name="Dubchak I."/>
            <person name="Garcia-Fernandez J."/>
            <person name="Gibson-Brown J.J."/>
            <person name="Grigoriev I.V."/>
            <person name="Horton A.C."/>
            <person name="de Jong P.J."/>
            <person name="Jurka J."/>
            <person name="Kapitonov V.V."/>
            <person name="Kohara Y."/>
            <person name="Kuroki Y."/>
            <person name="Lindquist E."/>
            <person name="Lucas S."/>
            <person name="Osoegawa K."/>
            <person name="Pennacchio L.A."/>
            <person name="Salamov A.A."/>
            <person name="Satou Y."/>
            <person name="Sauka-Spengler T."/>
            <person name="Schmutz J."/>
            <person name="Shin-I T."/>
            <person name="Toyoda A."/>
            <person name="Bronner-Fraser M."/>
            <person name="Fujiyama A."/>
            <person name="Holland L.Z."/>
            <person name="Holland P.W.H."/>
            <person name="Satoh N."/>
            <person name="Rokhsar D.S."/>
        </authorList>
    </citation>
    <scope>NUCLEOTIDE SEQUENCE [LARGE SCALE GENOMIC DNA]</scope>
    <source>
        <strain evidence="11">S238N-H82</strain>
        <tissue evidence="11">Testes</tissue>
    </source>
</reference>
<dbReference type="GO" id="GO:0005125">
    <property type="term" value="F:cytokine activity"/>
    <property type="evidence" value="ECO:0007669"/>
    <property type="project" value="UniProtKB-KW"/>
</dbReference>
<comment type="subcellular location">
    <subcellularLocation>
        <location evidence="1">Secreted</location>
    </subcellularLocation>
</comment>
<dbReference type="PROSITE" id="PS51362">
    <property type="entry name" value="TGF_BETA_2"/>
    <property type="match status" value="1"/>
</dbReference>
<name>C3Z3V7_BRAFL</name>
<evidence type="ECO:0000256" key="7">
    <source>
        <dbReference type="ARBA" id="ARBA00023157"/>
    </source>
</evidence>
<dbReference type="SMART" id="SM00204">
    <property type="entry name" value="TGFB"/>
    <property type="match status" value="1"/>
</dbReference>
<accession>C3Z3V7</accession>
<dbReference type="Gene3D" id="2.10.90.10">
    <property type="entry name" value="Cystine-knot cytokines"/>
    <property type="match status" value="1"/>
</dbReference>
<dbReference type="PRINTS" id="PR00669">
    <property type="entry name" value="INHIBINA"/>
</dbReference>
<gene>
    <name evidence="11" type="ORF">BRAFLDRAFT_237533</name>
</gene>
<feature type="domain" description="TGF-beta family profile" evidence="10">
    <location>
        <begin position="1"/>
        <end position="115"/>
    </location>
</feature>
<dbReference type="PROSITE" id="PS00250">
    <property type="entry name" value="TGF_BETA_1"/>
    <property type="match status" value="1"/>
</dbReference>
<dbReference type="STRING" id="7739.C3Z3V7"/>
<dbReference type="InterPro" id="IPR001839">
    <property type="entry name" value="TGF-b_C"/>
</dbReference>
<dbReference type="PANTHER" id="PTHR11848:SF263">
    <property type="entry name" value="PROTEIN DECAPENTAPLEGIC"/>
    <property type="match status" value="1"/>
</dbReference>
<dbReference type="GO" id="GO:0005615">
    <property type="term" value="C:extracellular space"/>
    <property type="evidence" value="ECO:0007669"/>
    <property type="project" value="UniProtKB-KW"/>
</dbReference>
<dbReference type="InterPro" id="IPR017948">
    <property type="entry name" value="TGFb_CS"/>
</dbReference>
<protein>
    <recommendedName>
        <fullName evidence="10">TGF-beta family profile domain-containing protein</fullName>
    </recommendedName>
</protein>
<dbReference type="InParanoid" id="C3Z3V7"/>
<dbReference type="InterPro" id="IPR029034">
    <property type="entry name" value="Cystine-knot_cytokine"/>
</dbReference>
<dbReference type="eggNOG" id="KOG3900">
    <property type="taxonomic scope" value="Eukaryota"/>
</dbReference>
<organism>
    <name type="scientific">Branchiostoma floridae</name>
    <name type="common">Florida lancelet</name>
    <name type="synonym">Amphioxus</name>
    <dbReference type="NCBI Taxonomy" id="7739"/>
    <lineage>
        <taxon>Eukaryota</taxon>
        <taxon>Metazoa</taxon>
        <taxon>Chordata</taxon>
        <taxon>Cephalochordata</taxon>
        <taxon>Leptocardii</taxon>
        <taxon>Amphioxiformes</taxon>
        <taxon>Branchiostomatidae</taxon>
        <taxon>Branchiostoma</taxon>
    </lineage>
</organism>
<dbReference type="InterPro" id="IPR015615">
    <property type="entry name" value="TGF-beta-rel"/>
</dbReference>
<evidence type="ECO:0000256" key="8">
    <source>
        <dbReference type="ARBA" id="ARBA00023180"/>
    </source>
</evidence>
<dbReference type="FunFam" id="2.10.90.10:FF:000003">
    <property type="entry name" value="Bone morphogenetic protein 5"/>
    <property type="match status" value="1"/>
</dbReference>
<dbReference type="GO" id="GO:0032502">
    <property type="term" value="P:developmental process"/>
    <property type="evidence" value="ECO:0007669"/>
    <property type="project" value="UniProtKB-ARBA"/>
</dbReference>